<reference evidence="1" key="1">
    <citation type="submission" date="2020-05" db="EMBL/GenBank/DDBJ databases">
        <title>Large-scale comparative analyses of tick genomes elucidate their genetic diversity and vector capacities.</title>
        <authorList>
            <person name="Jia N."/>
            <person name="Wang J."/>
            <person name="Shi W."/>
            <person name="Du L."/>
            <person name="Sun Y."/>
            <person name="Zhan W."/>
            <person name="Jiang J."/>
            <person name="Wang Q."/>
            <person name="Zhang B."/>
            <person name="Ji P."/>
            <person name="Sakyi L.B."/>
            <person name="Cui X."/>
            <person name="Yuan T."/>
            <person name="Jiang B."/>
            <person name="Yang W."/>
            <person name="Lam T.T.-Y."/>
            <person name="Chang Q."/>
            <person name="Ding S."/>
            <person name="Wang X."/>
            <person name="Zhu J."/>
            <person name="Ruan X."/>
            <person name="Zhao L."/>
            <person name="Wei J."/>
            <person name="Que T."/>
            <person name="Du C."/>
            <person name="Cheng J."/>
            <person name="Dai P."/>
            <person name="Han X."/>
            <person name="Huang E."/>
            <person name="Gao Y."/>
            <person name="Liu J."/>
            <person name="Shao H."/>
            <person name="Ye R."/>
            <person name="Li L."/>
            <person name="Wei W."/>
            <person name="Wang X."/>
            <person name="Wang C."/>
            <person name="Yang T."/>
            <person name="Huo Q."/>
            <person name="Li W."/>
            <person name="Guo W."/>
            <person name="Chen H."/>
            <person name="Zhou L."/>
            <person name="Ni X."/>
            <person name="Tian J."/>
            <person name="Zhou Y."/>
            <person name="Sheng Y."/>
            <person name="Liu T."/>
            <person name="Pan Y."/>
            <person name="Xia L."/>
            <person name="Li J."/>
            <person name="Zhao F."/>
            <person name="Cao W."/>
        </authorList>
    </citation>
    <scope>NUCLEOTIDE SEQUENCE</scope>
    <source>
        <strain evidence="1">Hyas-2018</strain>
    </source>
</reference>
<sequence>MEDVAGDAALVVGVVIPEGFGPAFHGSAGKRDELVPIGEAAVQELVTEMVAVEVGHGFHPVACLSNGVDASDGDPATNQQSVAAYTMRAKHYVRKITKASRMRNLPTDDFKIVVRPWNGFNVSNYQKDRIHCCIHNTAGVGRDTAEEDSVCVNE</sequence>
<gene>
    <name evidence="1" type="ORF">HPB50_014970</name>
</gene>
<comment type="caution">
    <text evidence="1">The sequence shown here is derived from an EMBL/GenBank/DDBJ whole genome shotgun (WGS) entry which is preliminary data.</text>
</comment>
<proteinExistence type="predicted"/>
<protein>
    <submittedName>
        <fullName evidence="1">Uncharacterized protein</fullName>
    </submittedName>
</protein>
<accession>A0ACB7SSV5</accession>
<keyword evidence="2" id="KW-1185">Reference proteome</keyword>
<evidence type="ECO:0000313" key="2">
    <source>
        <dbReference type="Proteomes" id="UP000821845"/>
    </source>
</evidence>
<organism evidence="1 2">
    <name type="scientific">Hyalomma asiaticum</name>
    <name type="common">Tick</name>
    <dbReference type="NCBI Taxonomy" id="266040"/>
    <lineage>
        <taxon>Eukaryota</taxon>
        <taxon>Metazoa</taxon>
        <taxon>Ecdysozoa</taxon>
        <taxon>Arthropoda</taxon>
        <taxon>Chelicerata</taxon>
        <taxon>Arachnida</taxon>
        <taxon>Acari</taxon>
        <taxon>Parasitiformes</taxon>
        <taxon>Ixodida</taxon>
        <taxon>Ixodoidea</taxon>
        <taxon>Ixodidae</taxon>
        <taxon>Hyalomminae</taxon>
        <taxon>Hyalomma</taxon>
    </lineage>
</organism>
<name>A0ACB7SSV5_HYAAI</name>
<dbReference type="Proteomes" id="UP000821845">
    <property type="component" value="Chromosome 3"/>
</dbReference>
<evidence type="ECO:0000313" key="1">
    <source>
        <dbReference type="EMBL" id="KAH6936202.1"/>
    </source>
</evidence>
<dbReference type="EMBL" id="CM023483">
    <property type="protein sequence ID" value="KAH6936202.1"/>
    <property type="molecule type" value="Genomic_DNA"/>
</dbReference>